<dbReference type="CDD" id="cd02440">
    <property type="entry name" value="AdoMet_MTases"/>
    <property type="match status" value="1"/>
</dbReference>
<dbReference type="OrthoDB" id="9803017at2"/>
<evidence type="ECO:0000256" key="8">
    <source>
        <dbReference type="PIRNR" id="PIRNR004553"/>
    </source>
</evidence>
<dbReference type="NCBIfam" id="TIGR00095">
    <property type="entry name" value="16S rRNA (guanine(966)-N(2))-methyltransferase RsmD"/>
    <property type="match status" value="1"/>
</dbReference>
<sequence length="182" mass="20291">MKQTVRIIGGQYRGKKLSFPNIEGLRPTPDRVRETLFNWLMHDIGGAHCLDAFAGSGALGFEAYSRGARSVVLVEASSKVYVNLKKIAHSFNSPNLLIIHGNAEDYMQKSSESFDIVFLDPPFAKSYLLPKCLDILSHSNLLVSGGLVYLESPDKLSVDPERWEEKKSKQAGQVIYGLYKKN</sequence>
<dbReference type="AlphaFoldDB" id="A0A0W0VQE0"/>
<keyword evidence="10" id="KW-1185">Reference proteome</keyword>
<comment type="similarity">
    <text evidence="2 8">Belongs to the methyltransferase superfamily. RsmD family.</text>
</comment>
<proteinExistence type="inferred from homology"/>
<evidence type="ECO:0000256" key="1">
    <source>
        <dbReference type="ARBA" id="ARBA00002649"/>
    </source>
</evidence>
<evidence type="ECO:0000256" key="2">
    <source>
        <dbReference type="ARBA" id="ARBA00005269"/>
    </source>
</evidence>
<evidence type="ECO:0000256" key="6">
    <source>
        <dbReference type="ARBA" id="ARBA00022679"/>
    </source>
</evidence>
<dbReference type="GO" id="GO:0052913">
    <property type="term" value="F:16S rRNA (guanine(966)-N(2))-methyltransferase activity"/>
    <property type="evidence" value="ECO:0007669"/>
    <property type="project" value="UniProtKB-EC"/>
</dbReference>
<evidence type="ECO:0000256" key="4">
    <source>
        <dbReference type="ARBA" id="ARBA00013682"/>
    </source>
</evidence>
<dbReference type="InterPro" id="IPR002052">
    <property type="entry name" value="DNA_methylase_N6_adenine_CS"/>
</dbReference>
<evidence type="ECO:0000313" key="9">
    <source>
        <dbReference type="EMBL" id="KTD22009.1"/>
    </source>
</evidence>
<dbReference type="Proteomes" id="UP000054869">
    <property type="component" value="Unassembled WGS sequence"/>
</dbReference>
<dbReference type="STRING" id="45067.Llan_1272"/>
<dbReference type="InterPro" id="IPR004398">
    <property type="entry name" value="RNA_MeTrfase_RsmD"/>
</dbReference>
<dbReference type="PANTHER" id="PTHR43542">
    <property type="entry name" value="METHYLTRANSFERASE"/>
    <property type="match status" value="1"/>
</dbReference>
<dbReference type="SUPFAM" id="SSF53335">
    <property type="entry name" value="S-adenosyl-L-methionine-dependent methyltransferases"/>
    <property type="match status" value="1"/>
</dbReference>
<evidence type="ECO:0000256" key="3">
    <source>
        <dbReference type="ARBA" id="ARBA00012141"/>
    </source>
</evidence>
<evidence type="ECO:0000313" key="10">
    <source>
        <dbReference type="Proteomes" id="UP000054869"/>
    </source>
</evidence>
<comment type="function">
    <text evidence="1 8">Specifically methylates the guanine in position 966 of 16S rRNA in the assembled 30S particle.</text>
</comment>
<dbReference type="Gene3D" id="3.40.50.150">
    <property type="entry name" value="Vaccinia Virus protein VP39"/>
    <property type="match status" value="1"/>
</dbReference>
<keyword evidence="8" id="KW-0698">rRNA processing</keyword>
<dbReference type="EMBL" id="LNYI01000028">
    <property type="protein sequence ID" value="KTD22009.1"/>
    <property type="molecule type" value="Genomic_DNA"/>
</dbReference>
<dbReference type="GO" id="GO:0003676">
    <property type="term" value="F:nucleic acid binding"/>
    <property type="evidence" value="ECO:0007669"/>
    <property type="project" value="InterPro"/>
</dbReference>
<dbReference type="PATRIC" id="fig|45067.4.peg.1334"/>
<evidence type="ECO:0000256" key="7">
    <source>
        <dbReference type="ARBA" id="ARBA00048326"/>
    </source>
</evidence>
<dbReference type="PIRSF" id="PIRSF004553">
    <property type="entry name" value="CHP00095"/>
    <property type="match status" value="1"/>
</dbReference>
<protein>
    <recommendedName>
        <fullName evidence="4 8">Ribosomal RNA small subunit methyltransferase D</fullName>
        <ecNumber evidence="3 8">2.1.1.171</ecNumber>
    </recommendedName>
</protein>
<name>A0A0W0VQE0_9GAMM</name>
<dbReference type="PROSITE" id="PS00092">
    <property type="entry name" value="N6_MTASE"/>
    <property type="match status" value="1"/>
</dbReference>
<keyword evidence="5 8" id="KW-0489">Methyltransferase</keyword>
<keyword evidence="6 8" id="KW-0808">Transferase</keyword>
<organism evidence="9 10">
    <name type="scientific">Legionella lansingensis</name>
    <dbReference type="NCBI Taxonomy" id="45067"/>
    <lineage>
        <taxon>Bacteria</taxon>
        <taxon>Pseudomonadati</taxon>
        <taxon>Pseudomonadota</taxon>
        <taxon>Gammaproteobacteria</taxon>
        <taxon>Legionellales</taxon>
        <taxon>Legionellaceae</taxon>
        <taxon>Legionella</taxon>
    </lineage>
</organism>
<keyword evidence="8" id="KW-0949">S-adenosyl-L-methionine</keyword>
<dbReference type="EC" id="2.1.1.171" evidence="3 8"/>
<dbReference type="PANTHER" id="PTHR43542:SF1">
    <property type="entry name" value="METHYLTRANSFERASE"/>
    <property type="match status" value="1"/>
</dbReference>
<dbReference type="Pfam" id="PF03602">
    <property type="entry name" value="Cons_hypoth95"/>
    <property type="match status" value="1"/>
</dbReference>
<dbReference type="InterPro" id="IPR029063">
    <property type="entry name" value="SAM-dependent_MTases_sf"/>
</dbReference>
<comment type="catalytic activity">
    <reaction evidence="7 8">
        <text>guanosine(966) in 16S rRNA + S-adenosyl-L-methionine = N(2)-methylguanosine(966) in 16S rRNA + S-adenosyl-L-homocysteine + H(+)</text>
        <dbReference type="Rhea" id="RHEA:23548"/>
        <dbReference type="Rhea" id="RHEA-COMP:10211"/>
        <dbReference type="Rhea" id="RHEA-COMP:10212"/>
        <dbReference type="ChEBI" id="CHEBI:15378"/>
        <dbReference type="ChEBI" id="CHEBI:57856"/>
        <dbReference type="ChEBI" id="CHEBI:59789"/>
        <dbReference type="ChEBI" id="CHEBI:74269"/>
        <dbReference type="ChEBI" id="CHEBI:74481"/>
        <dbReference type="EC" id="2.1.1.171"/>
    </reaction>
</comment>
<dbReference type="eggNOG" id="COG0742">
    <property type="taxonomic scope" value="Bacteria"/>
</dbReference>
<evidence type="ECO:0000256" key="5">
    <source>
        <dbReference type="ARBA" id="ARBA00022603"/>
    </source>
</evidence>
<gene>
    <name evidence="9" type="primary">yhhF</name>
    <name evidence="9" type="ORF">Llan_1272</name>
</gene>
<accession>A0A0W0VQE0</accession>
<comment type="caution">
    <text evidence="9">The sequence shown here is derived from an EMBL/GenBank/DDBJ whole genome shotgun (WGS) entry which is preliminary data.</text>
</comment>
<reference evidence="9 10" key="1">
    <citation type="submission" date="2015-11" db="EMBL/GenBank/DDBJ databases">
        <title>Genomic analysis of 38 Legionella species identifies large and diverse effector repertoires.</title>
        <authorList>
            <person name="Burstein D."/>
            <person name="Amaro F."/>
            <person name="Zusman T."/>
            <person name="Lifshitz Z."/>
            <person name="Cohen O."/>
            <person name="Gilbert J.A."/>
            <person name="Pupko T."/>
            <person name="Shuman H.A."/>
            <person name="Segal G."/>
        </authorList>
    </citation>
    <scope>NUCLEOTIDE SEQUENCE [LARGE SCALE GENOMIC DNA]</scope>
    <source>
        <strain evidence="9 10">ATCC 49751</strain>
    </source>
</reference>
<dbReference type="RefSeq" id="WP_028373161.1">
    <property type="nucleotide sequence ID" value="NZ_CAAAJD010000005.1"/>
</dbReference>